<dbReference type="AlphaFoldDB" id="A0A8J7SFB4"/>
<dbReference type="Pfam" id="PF13449">
    <property type="entry name" value="Phytase-like"/>
    <property type="match status" value="1"/>
</dbReference>
<name>A0A8J7SFB4_9RHOB</name>
<accession>A0A8J7SFB4</accession>
<reference evidence="2" key="1">
    <citation type="submission" date="2020-12" db="EMBL/GenBank/DDBJ databases">
        <title>Bacterial taxonomy.</title>
        <authorList>
            <person name="Pan X."/>
        </authorList>
    </citation>
    <scope>NUCLEOTIDE SEQUENCE</scope>
    <source>
        <strain evidence="2">M0105</strain>
    </source>
</reference>
<dbReference type="InterPro" id="IPR027372">
    <property type="entry name" value="Phytase-like_dom"/>
</dbReference>
<organism evidence="2 3">
    <name type="scientific">Thermohalobaculum xanthum</name>
    <dbReference type="NCBI Taxonomy" id="2753746"/>
    <lineage>
        <taxon>Bacteria</taxon>
        <taxon>Pseudomonadati</taxon>
        <taxon>Pseudomonadota</taxon>
        <taxon>Alphaproteobacteria</taxon>
        <taxon>Rhodobacterales</taxon>
        <taxon>Paracoccaceae</taxon>
        <taxon>Thermohalobaculum</taxon>
    </lineage>
</organism>
<gene>
    <name evidence="2" type="ORF">H0I76_18340</name>
</gene>
<sequence>MTSWRMRAACLVLALVLLTIPGPGRSGGPRAVEIHAEPTSVVADRLDGLVLSGAWELTGNLRRFGGFSGLIVDDGSLIAVSDRGVMVTARFARSGSDLSFSDGRLVRLKESDGTDPGNEGGDAEALTRLDGQIYAAFERDHRIAPLTPDGVMGAPITVPDFERLPSNGGIEALAATSGVLLAMPEVSRGGRTPLYVLDPGGRFIARGAIDTPRPHVVTDAAVGPDGMLYVTLRDFSLFTGFSIRVRRHRLAGTPPLPVDGAGDTLASFGAGTGIDNIEAVALWTDGEGVLRLWLLSDDNFNIFQRTLLLEFVVTR</sequence>
<evidence type="ECO:0000259" key="1">
    <source>
        <dbReference type="Pfam" id="PF13449"/>
    </source>
</evidence>
<protein>
    <submittedName>
        <fullName evidence="2">Esterase-like activity of phytase family protein</fullName>
    </submittedName>
</protein>
<dbReference type="SUPFAM" id="SSF101898">
    <property type="entry name" value="NHL repeat"/>
    <property type="match status" value="1"/>
</dbReference>
<proteinExistence type="predicted"/>
<dbReference type="RefSeq" id="WP_200613366.1">
    <property type="nucleotide sequence ID" value="NZ_JAEHHL010000015.1"/>
</dbReference>
<keyword evidence="3" id="KW-1185">Reference proteome</keyword>
<feature type="domain" description="Phytase-like" evidence="1">
    <location>
        <begin position="63"/>
        <end position="300"/>
    </location>
</feature>
<evidence type="ECO:0000313" key="3">
    <source>
        <dbReference type="Proteomes" id="UP000655420"/>
    </source>
</evidence>
<dbReference type="Proteomes" id="UP000655420">
    <property type="component" value="Unassembled WGS sequence"/>
</dbReference>
<evidence type="ECO:0000313" key="2">
    <source>
        <dbReference type="EMBL" id="MBK0401162.1"/>
    </source>
</evidence>
<dbReference type="PIRSF" id="PIRSF031900">
    <property type="entry name" value="UCP031900"/>
    <property type="match status" value="1"/>
</dbReference>
<dbReference type="EMBL" id="JAEHHL010000015">
    <property type="protein sequence ID" value="MBK0401162.1"/>
    <property type="molecule type" value="Genomic_DNA"/>
</dbReference>
<dbReference type="InterPro" id="IPR014567">
    <property type="entry name" value="UCP031900"/>
</dbReference>
<comment type="caution">
    <text evidence="2">The sequence shown here is derived from an EMBL/GenBank/DDBJ whole genome shotgun (WGS) entry which is preliminary data.</text>
</comment>